<dbReference type="Proteomes" id="UP001595989">
    <property type="component" value="Unassembled WGS sequence"/>
</dbReference>
<evidence type="ECO:0000256" key="3">
    <source>
        <dbReference type="ARBA" id="ARBA00022692"/>
    </source>
</evidence>
<dbReference type="PANTHER" id="PTHR30213:SF0">
    <property type="entry name" value="UPF0761 MEMBRANE PROTEIN YIHY"/>
    <property type="match status" value="1"/>
</dbReference>
<name>A0ABV9DDM2_9BACI</name>
<dbReference type="PIRSF" id="PIRSF035875">
    <property type="entry name" value="RNase_BN"/>
    <property type="match status" value="1"/>
</dbReference>
<proteinExistence type="predicted"/>
<reference evidence="8" key="1">
    <citation type="journal article" date="2019" name="Int. J. Syst. Evol. Microbiol.">
        <title>The Global Catalogue of Microorganisms (GCM) 10K type strain sequencing project: providing services to taxonomists for standard genome sequencing and annotation.</title>
        <authorList>
            <consortium name="The Broad Institute Genomics Platform"/>
            <consortium name="The Broad Institute Genome Sequencing Center for Infectious Disease"/>
            <person name="Wu L."/>
            <person name="Ma J."/>
        </authorList>
    </citation>
    <scope>NUCLEOTIDE SEQUENCE [LARGE SCALE GENOMIC DNA]</scope>
    <source>
        <strain evidence="8">CGMCC 4.7426</strain>
    </source>
</reference>
<keyword evidence="8" id="KW-1185">Reference proteome</keyword>
<keyword evidence="3 6" id="KW-0812">Transmembrane</keyword>
<comment type="subcellular location">
    <subcellularLocation>
        <location evidence="1">Cell membrane</location>
        <topology evidence="1">Multi-pass membrane protein</topology>
    </subcellularLocation>
</comment>
<organism evidence="7 8">
    <name type="scientific">Virgibacillus kekensis</name>
    <dbReference type="NCBI Taxonomy" id="202261"/>
    <lineage>
        <taxon>Bacteria</taxon>
        <taxon>Bacillati</taxon>
        <taxon>Bacillota</taxon>
        <taxon>Bacilli</taxon>
        <taxon>Bacillales</taxon>
        <taxon>Bacillaceae</taxon>
        <taxon>Virgibacillus</taxon>
    </lineage>
</organism>
<gene>
    <name evidence="7" type="ORF">ACFO3D_01115</name>
</gene>
<accession>A0ABV9DDM2</accession>
<dbReference type="RefSeq" id="WP_390292738.1">
    <property type="nucleotide sequence ID" value="NZ_JBHSFU010000002.1"/>
</dbReference>
<feature type="transmembrane region" description="Helical" evidence="6">
    <location>
        <begin position="175"/>
        <end position="193"/>
    </location>
</feature>
<dbReference type="EMBL" id="JBHSFU010000002">
    <property type="protein sequence ID" value="MFC4556805.1"/>
    <property type="molecule type" value="Genomic_DNA"/>
</dbReference>
<evidence type="ECO:0000256" key="6">
    <source>
        <dbReference type="SAM" id="Phobius"/>
    </source>
</evidence>
<feature type="transmembrane region" description="Helical" evidence="6">
    <location>
        <begin position="202"/>
        <end position="225"/>
    </location>
</feature>
<evidence type="ECO:0000256" key="2">
    <source>
        <dbReference type="ARBA" id="ARBA00022475"/>
    </source>
</evidence>
<comment type="caution">
    <text evidence="7">The sequence shown here is derived from an EMBL/GenBank/DDBJ whole genome shotgun (WGS) entry which is preliminary data.</text>
</comment>
<dbReference type="PANTHER" id="PTHR30213">
    <property type="entry name" value="INNER MEMBRANE PROTEIN YHJD"/>
    <property type="match status" value="1"/>
</dbReference>
<dbReference type="InterPro" id="IPR017039">
    <property type="entry name" value="Virul_fac_BrkB"/>
</dbReference>
<keyword evidence="2" id="KW-1003">Cell membrane</keyword>
<evidence type="ECO:0000256" key="1">
    <source>
        <dbReference type="ARBA" id="ARBA00004651"/>
    </source>
</evidence>
<keyword evidence="5 6" id="KW-0472">Membrane</keyword>
<evidence type="ECO:0000313" key="8">
    <source>
        <dbReference type="Proteomes" id="UP001595989"/>
    </source>
</evidence>
<feature type="transmembrane region" description="Helical" evidence="6">
    <location>
        <begin position="126"/>
        <end position="145"/>
    </location>
</feature>
<dbReference type="Pfam" id="PF03631">
    <property type="entry name" value="Virul_fac_BrkB"/>
    <property type="match status" value="1"/>
</dbReference>
<feature type="transmembrane region" description="Helical" evidence="6">
    <location>
        <begin position="237"/>
        <end position="265"/>
    </location>
</feature>
<evidence type="ECO:0000256" key="5">
    <source>
        <dbReference type="ARBA" id="ARBA00023136"/>
    </source>
</evidence>
<evidence type="ECO:0000256" key="4">
    <source>
        <dbReference type="ARBA" id="ARBA00022989"/>
    </source>
</evidence>
<keyword evidence="4 6" id="KW-1133">Transmembrane helix</keyword>
<sequence>MSKGGGLKETYNKIIEDDIFGVAAQLAYFFLLSLFPFLLFLMTLVGFLPIDEQRIMSFIQQYAPSNASDMIQQNVNQLVQSKNGQLLSIGILATLWSASNGINAIMKGLNRAYEVDDDRSFITSRFIAILLTIAMLFVICMAFLLPIFGKMIGQYIFTFIGLSAGFLQVWGALRWVISSVVFFIVLLVLYKLAPNKHVYFKYAVWGTLFATIGWQLVSLAFSFYVNTLGHYQTTYGTIGTVIVLMIWFYLSGIVIMIGGVINAVVQRRKRNTT</sequence>
<feature type="transmembrane region" description="Helical" evidence="6">
    <location>
        <begin position="26"/>
        <end position="50"/>
    </location>
</feature>
<evidence type="ECO:0000313" key="7">
    <source>
        <dbReference type="EMBL" id="MFC4556805.1"/>
    </source>
</evidence>
<protein>
    <submittedName>
        <fullName evidence="7">YihY/virulence factor BrkB family protein</fullName>
    </submittedName>
</protein>
<dbReference type="NCBIfam" id="TIGR00765">
    <property type="entry name" value="yihY_not_rbn"/>
    <property type="match status" value="1"/>
</dbReference>